<evidence type="ECO:0000256" key="2">
    <source>
        <dbReference type="PROSITE-ProRule" id="PRU00169"/>
    </source>
</evidence>
<dbReference type="EMBL" id="CADCUU010000391">
    <property type="protein sequence ID" value="CAA9427456.1"/>
    <property type="molecule type" value="Genomic_DNA"/>
</dbReference>
<dbReference type="GO" id="GO:0000160">
    <property type="term" value="P:phosphorelay signal transduction system"/>
    <property type="evidence" value="ECO:0007669"/>
    <property type="project" value="InterPro"/>
</dbReference>
<organism evidence="4">
    <name type="scientific">uncultured Rubellimicrobium sp</name>
    <dbReference type="NCBI Taxonomy" id="543078"/>
    <lineage>
        <taxon>Bacteria</taxon>
        <taxon>Pseudomonadati</taxon>
        <taxon>Pseudomonadota</taxon>
        <taxon>Alphaproteobacteria</taxon>
        <taxon>Rhodobacterales</taxon>
        <taxon>Roseobacteraceae</taxon>
        <taxon>Rubellimicrobium</taxon>
        <taxon>environmental samples</taxon>
    </lineage>
</organism>
<evidence type="ECO:0000256" key="1">
    <source>
        <dbReference type="ARBA" id="ARBA00022553"/>
    </source>
</evidence>
<dbReference type="InterPro" id="IPR050595">
    <property type="entry name" value="Bact_response_regulator"/>
</dbReference>
<gene>
    <name evidence="4" type="ORF">AVDCRST_MAG15-2608</name>
</gene>
<dbReference type="PROSITE" id="PS50110">
    <property type="entry name" value="RESPONSE_REGULATORY"/>
    <property type="match status" value="1"/>
</dbReference>
<evidence type="ECO:0000259" key="3">
    <source>
        <dbReference type="PROSITE" id="PS50110"/>
    </source>
</evidence>
<dbReference type="Gene3D" id="3.40.50.2300">
    <property type="match status" value="1"/>
</dbReference>
<dbReference type="SMART" id="SM00448">
    <property type="entry name" value="REC"/>
    <property type="match status" value="1"/>
</dbReference>
<dbReference type="PANTHER" id="PTHR44591">
    <property type="entry name" value="STRESS RESPONSE REGULATOR PROTEIN 1"/>
    <property type="match status" value="1"/>
</dbReference>
<evidence type="ECO:0000313" key="4">
    <source>
        <dbReference type="EMBL" id="CAA9427456.1"/>
    </source>
</evidence>
<dbReference type="InterPro" id="IPR011006">
    <property type="entry name" value="CheY-like_superfamily"/>
</dbReference>
<keyword evidence="1 2" id="KW-0597">Phosphoprotein</keyword>
<feature type="modified residue" description="4-aspartylphosphate" evidence="2">
    <location>
        <position position="57"/>
    </location>
</feature>
<proteinExistence type="predicted"/>
<dbReference type="PANTHER" id="PTHR44591:SF21">
    <property type="entry name" value="TWO-COMPONENT RESPONSE REGULATOR"/>
    <property type="match status" value="1"/>
</dbReference>
<dbReference type="InterPro" id="IPR001789">
    <property type="entry name" value="Sig_transdc_resp-reg_receiver"/>
</dbReference>
<sequence>MDDQVLLLLVEDEALIRLNLEEELIGAGFALIVASNGRQALTEIEADTGRFSGVVTDIRLGSGPTGWDVARRARELAPGIPVIYVSGDSAHEWHSRGLPNSVMITKPFVTAQVLTAISTLLNQTSAA</sequence>
<dbReference type="AlphaFoldDB" id="A0A6J4Q3Y2"/>
<protein>
    <recommendedName>
        <fullName evidence="3">Response regulatory domain-containing protein</fullName>
    </recommendedName>
</protein>
<dbReference type="SUPFAM" id="SSF52172">
    <property type="entry name" value="CheY-like"/>
    <property type="match status" value="1"/>
</dbReference>
<name>A0A6J4Q3Y2_9RHOB</name>
<reference evidence="4" key="1">
    <citation type="submission" date="2020-02" db="EMBL/GenBank/DDBJ databases">
        <authorList>
            <person name="Meier V. D."/>
        </authorList>
    </citation>
    <scope>NUCLEOTIDE SEQUENCE</scope>
    <source>
        <strain evidence="4">AVDCRST_MAG15</strain>
    </source>
</reference>
<feature type="domain" description="Response regulatory" evidence="3">
    <location>
        <begin position="6"/>
        <end position="121"/>
    </location>
</feature>
<accession>A0A6J4Q3Y2</accession>
<dbReference type="Pfam" id="PF00072">
    <property type="entry name" value="Response_reg"/>
    <property type="match status" value="1"/>
</dbReference>